<proteinExistence type="predicted"/>
<feature type="transmembrane region" description="Helical" evidence="1">
    <location>
        <begin position="51"/>
        <end position="81"/>
    </location>
</feature>
<accession>A0AAN7BEQ2</accession>
<evidence type="ECO:0000313" key="3">
    <source>
        <dbReference type="Proteomes" id="UP001301958"/>
    </source>
</evidence>
<evidence type="ECO:0000313" key="2">
    <source>
        <dbReference type="EMBL" id="KAK4223056.1"/>
    </source>
</evidence>
<dbReference type="Proteomes" id="UP001301958">
    <property type="component" value="Unassembled WGS sequence"/>
</dbReference>
<protein>
    <submittedName>
        <fullName evidence="2">Uncharacterized protein</fullName>
    </submittedName>
</protein>
<organism evidence="2 3">
    <name type="scientific">Podospora fimiseda</name>
    <dbReference type="NCBI Taxonomy" id="252190"/>
    <lineage>
        <taxon>Eukaryota</taxon>
        <taxon>Fungi</taxon>
        <taxon>Dikarya</taxon>
        <taxon>Ascomycota</taxon>
        <taxon>Pezizomycotina</taxon>
        <taxon>Sordariomycetes</taxon>
        <taxon>Sordariomycetidae</taxon>
        <taxon>Sordariales</taxon>
        <taxon>Podosporaceae</taxon>
        <taxon>Podospora</taxon>
    </lineage>
</organism>
<keyword evidence="1" id="KW-0472">Membrane</keyword>
<comment type="caution">
    <text evidence="2">The sequence shown here is derived from an EMBL/GenBank/DDBJ whole genome shotgun (WGS) entry which is preliminary data.</text>
</comment>
<reference evidence="2" key="1">
    <citation type="journal article" date="2023" name="Mol. Phylogenet. Evol.">
        <title>Genome-scale phylogeny and comparative genomics of the fungal order Sordariales.</title>
        <authorList>
            <person name="Hensen N."/>
            <person name="Bonometti L."/>
            <person name="Westerberg I."/>
            <person name="Brannstrom I.O."/>
            <person name="Guillou S."/>
            <person name="Cros-Aarteil S."/>
            <person name="Calhoun S."/>
            <person name="Haridas S."/>
            <person name="Kuo A."/>
            <person name="Mondo S."/>
            <person name="Pangilinan J."/>
            <person name="Riley R."/>
            <person name="LaButti K."/>
            <person name="Andreopoulos B."/>
            <person name="Lipzen A."/>
            <person name="Chen C."/>
            <person name="Yan M."/>
            <person name="Daum C."/>
            <person name="Ng V."/>
            <person name="Clum A."/>
            <person name="Steindorff A."/>
            <person name="Ohm R.A."/>
            <person name="Martin F."/>
            <person name="Silar P."/>
            <person name="Natvig D.O."/>
            <person name="Lalanne C."/>
            <person name="Gautier V."/>
            <person name="Ament-Velasquez S.L."/>
            <person name="Kruys A."/>
            <person name="Hutchinson M.I."/>
            <person name="Powell A.J."/>
            <person name="Barry K."/>
            <person name="Miller A.N."/>
            <person name="Grigoriev I.V."/>
            <person name="Debuchy R."/>
            <person name="Gladieux P."/>
            <person name="Hiltunen Thoren M."/>
            <person name="Johannesson H."/>
        </authorList>
    </citation>
    <scope>NUCLEOTIDE SEQUENCE</scope>
    <source>
        <strain evidence="2">CBS 990.96</strain>
    </source>
</reference>
<dbReference type="EMBL" id="MU865442">
    <property type="protein sequence ID" value="KAK4223056.1"/>
    <property type="molecule type" value="Genomic_DNA"/>
</dbReference>
<dbReference type="AlphaFoldDB" id="A0AAN7BEQ2"/>
<gene>
    <name evidence="2" type="ORF">QBC38DRAFT_488498</name>
</gene>
<sequence length="326" mass="36970">MKNSPNDPQIFLWSLNNNHTHNESTTHATPKMNPILKSLWATSWFIYQTFYIIYAILIALLALLLMLFFIILTAPYTLFYFSSNWSIRSKHHPAVEVYLNHFERLHPNLIAWIAAGHESVVDQNQRPGGVGGWPHKTNRFCIPLCVVTITHESWSFKQSAGLLGKLEAAGWPRRVVWRFLKDEVEKAGLVTPEEQEAFDKVMGIMNSNQIISTQVLGRVVCWALFHKRSEEDDPGSVRHQMQQQLAGKYVSMTGVPIIPVTKDSISWILQGGAVLVPTKGMKGAMGQLAQALPIWVNITKEKDLEKGIKNCWQVIAEPKVYPWTGK</sequence>
<keyword evidence="1" id="KW-1133">Transmembrane helix</keyword>
<keyword evidence="3" id="KW-1185">Reference proteome</keyword>
<name>A0AAN7BEQ2_9PEZI</name>
<reference evidence="2" key="2">
    <citation type="submission" date="2023-05" db="EMBL/GenBank/DDBJ databases">
        <authorList>
            <consortium name="Lawrence Berkeley National Laboratory"/>
            <person name="Steindorff A."/>
            <person name="Hensen N."/>
            <person name="Bonometti L."/>
            <person name="Westerberg I."/>
            <person name="Brannstrom I.O."/>
            <person name="Guillou S."/>
            <person name="Cros-Aarteil S."/>
            <person name="Calhoun S."/>
            <person name="Haridas S."/>
            <person name="Kuo A."/>
            <person name="Mondo S."/>
            <person name="Pangilinan J."/>
            <person name="Riley R."/>
            <person name="Labutti K."/>
            <person name="Andreopoulos B."/>
            <person name="Lipzen A."/>
            <person name="Chen C."/>
            <person name="Yanf M."/>
            <person name="Daum C."/>
            <person name="Ng V."/>
            <person name="Clum A."/>
            <person name="Ohm R."/>
            <person name="Martin F."/>
            <person name="Silar P."/>
            <person name="Natvig D."/>
            <person name="Lalanne C."/>
            <person name="Gautier V."/>
            <person name="Ament-Velasquez S.L."/>
            <person name="Kruys A."/>
            <person name="Hutchinson M.I."/>
            <person name="Powell A.J."/>
            <person name="Barry K."/>
            <person name="Miller A.N."/>
            <person name="Grigoriev I.V."/>
            <person name="Debuchy R."/>
            <person name="Gladieux P."/>
            <person name="Thoren M.H."/>
            <person name="Johannesson H."/>
        </authorList>
    </citation>
    <scope>NUCLEOTIDE SEQUENCE</scope>
    <source>
        <strain evidence="2">CBS 990.96</strain>
    </source>
</reference>
<evidence type="ECO:0000256" key="1">
    <source>
        <dbReference type="SAM" id="Phobius"/>
    </source>
</evidence>
<keyword evidence="1" id="KW-0812">Transmembrane</keyword>